<accession>A0AAD5JDZ1</accession>
<dbReference type="PANTHER" id="PTHR33223">
    <property type="entry name" value="CCHC-TYPE DOMAIN-CONTAINING PROTEIN"/>
    <property type="match status" value="1"/>
</dbReference>
<dbReference type="Proteomes" id="UP001064489">
    <property type="component" value="Chromosome 1"/>
</dbReference>
<keyword evidence="3" id="KW-1185">Reference proteome</keyword>
<proteinExistence type="predicted"/>
<dbReference type="Pfam" id="PF03732">
    <property type="entry name" value="Retrotrans_gag"/>
    <property type="match status" value="1"/>
</dbReference>
<organism evidence="2 3">
    <name type="scientific">Acer negundo</name>
    <name type="common">Box elder</name>
    <dbReference type="NCBI Taxonomy" id="4023"/>
    <lineage>
        <taxon>Eukaryota</taxon>
        <taxon>Viridiplantae</taxon>
        <taxon>Streptophyta</taxon>
        <taxon>Embryophyta</taxon>
        <taxon>Tracheophyta</taxon>
        <taxon>Spermatophyta</taxon>
        <taxon>Magnoliopsida</taxon>
        <taxon>eudicotyledons</taxon>
        <taxon>Gunneridae</taxon>
        <taxon>Pentapetalae</taxon>
        <taxon>rosids</taxon>
        <taxon>malvids</taxon>
        <taxon>Sapindales</taxon>
        <taxon>Sapindaceae</taxon>
        <taxon>Hippocastanoideae</taxon>
        <taxon>Acereae</taxon>
        <taxon>Acer</taxon>
    </lineage>
</organism>
<dbReference type="InterPro" id="IPR005162">
    <property type="entry name" value="Retrotrans_gag_dom"/>
</dbReference>
<reference evidence="2" key="2">
    <citation type="submission" date="2023-02" db="EMBL/GenBank/DDBJ databases">
        <authorList>
            <person name="Swenson N.G."/>
            <person name="Wegrzyn J.L."/>
            <person name="Mcevoy S.L."/>
        </authorList>
    </citation>
    <scope>NUCLEOTIDE SEQUENCE</scope>
    <source>
        <strain evidence="2">91603</strain>
        <tissue evidence="2">Leaf</tissue>
    </source>
</reference>
<feature type="domain" description="Retrotransposon gag" evidence="1">
    <location>
        <begin position="39"/>
        <end position="112"/>
    </location>
</feature>
<protein>
    <recommendedName>
        <fullName evidence="1">Retrotransposon gag domain-containing protein</fullName>
    </recommendedName>
</protein>
<evidence type="ECO:0000313" key="2">
    <source>
        <dbReference type="EMBL" id="KAI9194960.1"/>
    </source>
</evidence>
<dbReference type="PANTHER" id="PTHR33223:SF10">
    <property type="entry name" value="AMINOTRANSFERASE-LIKE PLANT MOBILE DOMAIN-CONTAINING PROTEIN"/>
    <property type="match status" value="1"/>
</dbReference>
<sequence length="112" mass="13225">MPRKDMCDFGGTEDMEDHLDSYLDYMNMHGAFDAVKCRVFPLTLSGDTQTWYGGLKRQTIYSFHELSNEFCSGFTVNRRKWRHMVHLNSIKQLDSKTIKDYMNRFIEAARQV</sequence>
<reference evidence="2" key="1">
    <citation type="journal article" date="2022" name="Plant J.">
        <title>Strategies of tolerance reflected in two North American maple genomes.</title>
        <authorList>
            <person name="McEvoy S.L."/>
            <person name="Sezen U.U."/>
            <person name="Trouern-Trend A."/>
            <person name="McMahon S.M."/>
            <person name="Schaberg P.G."/>
            <person name="Yang J."/>
            <person name="Wegrzyn J.L."/>
            <person name="Swenson N.G."/>
        </authorList>
    </citation>
    <scope>NUCLEOTIDE SEQUENCE</scope>
    <source>
        <strain evidence="2">91603</strain>
    </source>
</reference>
<evidence type="ECO:0000313" key="3">
    <source>
        <dbReference type="Proteomes" id="UP001064489"/>
    </source>
</evidence>
<dbReference type="EMBL" id="JAJSOW010000003">
    <property type="protein sequence ID" value="KAI9194960.1"/>
    <property type="molecule type" value="Genomic_DNA"/>
</dbReference>
<name>A0AAD5JDZ1_ACENE</name>
<evidence type="ECO:0000259" key="1">
    <source>
        <dbReference type="Pfam" id="PF03732"/>
    </source>
</evidence>
<dbReference type="AlphaFoldDB" id="A0AAD5JDZ1"/>
<comment type="caution">
    <text evidence="2">The sequence shown here is derived from an EMBL/GenBank/DDBJ whole genome shotgun (WGS) entry which is preliminary data.</text>
</comment>
<gene>
    <name evidence="2" type="ORF">LWI28_010433</name>
</gene>